<dbReference type="AlphaFoldDB" id="A0A8T1WKV1"/>
<dbReference type="EMBL" id="JAGDFM010000001">
    <property type="protein sequence ID" value="KAG7393915.1"/>
    <property type="molecule type" value="Genomic_DNA"/>
</dbReference>
<gene>
    <name evidence="1" type="ORF">PHYPSEUDO_000092</name>
</gene>
<keyword evidence="2" id="KW-1185">Reference proteome</keyword>
<proteinExistence type="predicted"/>
<reference evidence="1" key="1">
    <citation type="submission" date="2021-02" db="EMBL/GenBank/DDBJ databases">
        <authorList>
            <person name="Palmer J.M."/>
        </authorList>
    </citation>
    <scope>NUCLEOTIDE SEQUENCE</scope>
    <source>
        <strain evidence="1">SCRP734</strain>
    </source>
</reference>
<name>A0A8T1WKV1_9STRA</name>
<dbReference type="OrthoDB" id="62008at2759"/>
<sequence>MERNSPSSAEMLRLPDHLDTPTFTCEVCKISVRSAQKLMDHVNFSPLHQASLGLVKSSNASDGTKFAGQMRRLLYDGSKLFWRVNETLDLCIYEDMSANCVTIRAFPQKSPQSLDSGDQKKNTADPISALDVDLRRLRQTLGIEAAPKAPGLHGRMAYPPMGTMSSTTLAHKTKSTGESSTPAHSGELITKYLLARLQARRDSHDRVNLILQMINDDEVDPAELLLATTGGSQALPTDLAIRRRHTIDDVKEAQKEVSVAATRLKNARMKAEELSNLARMTLDAFSQRNGSNPAETRMITREQAKVTALATSASNTILGMSDGGRRFSVMDNKPASAWMRAYDRVVLQNAVERSKEVIEHLPHYEERMGPIDESK</sequence>
<organism evidence="1 2">
    <name type="scientific">Phytophthora pseudosyringae</name>
    <dbReference type="NCBI Taxonomy" id="221518"/>
    <lineage>
        <taxon>Eukaryota</taxon>
        <taxon>Sar</taxon>
        <taxon>Stramenopiles</taxon>
        <taxon>Oomycota</taxon>
        <taxon>Peronosporomycetes</taxon>
        <taxon>Peronosporales</taxon>
        <taxon>Peronosporaceae</taxon>
        <taxon>Phytophthora</taxon>
    </lineage>
</organism>
<comment type="caution">
    <text evidence="1">The sequence shown here is derived from an EMBL/GenBank/DDBJ whole genome shotgun (WGS) entry which is preliminary data.</text>
</comment>
<evidence type="ECO:0000313" key="1">
    <source>
        <dbReference type="EMBL" id="KAG7393915.1"/>
    </source>
</evidence>
<accession>A0A8T1WKV1</accession>
<evidence type="ECO:0000313" key="2">
    <source>
        <dbReference type="Proteomes" id="UP000694044"/>
    </source>
</evidence>
<protein>
    <submittedName>
        <fullName evidence="1">Uncharacterized protein</fullName>
    </submittedName>
</protein>
<dbReference type="Proteomes" id="UP000694044">
    <property type="component" value="Unassembled WGS sequence"/>
</dbReference>